<dbReference type="GO" id="GO:0016787">
    <property type="term" value="F:hydrolase activity"/>
    <property type="evidence" value="ECO:0007669"/>
    <property type="project" value="UniProtKB-KW"/>
</dbReference>
<reference evidence="2 3" key="1">
    <citation type="journal article" date="2014" name="BMC Genomics">
        <title>Genomic comparison of sporeforming bacilli isolated from milk.</title>
        <authorList>
            <person name="Moreno Switt A.I."/>
            <person name="Andrus A.D."/>
            <person name="Ranieri M.L."/>
            <person name="Orsi R.H."/>
            <person name="Ivy R."/>
            <person name="den Bakker H.C."/>
            <person name="Martin N.H."/>
            <person name="Wiedmann M."/>
            <person name="Boor K.J."/>
        </authorList>
    </citation>
    <scope>NUCLEOTIDE SEQUENCE [LARGE SCALE GENOMIC DNA]</scope>
    <source>
        <strain evidence="2 3">FSL R5-213</strain>
    </source>
</reference>
<gene>
    <name evidence="2" type="ORF">C176_05912</name>
</gene>
<keyword evidence="3" id="KW-1185">Reference proteome</keyword>
<dbReference type="PATRIC" id="fig|1227360.4.peg.1199"/>
<evidence type="ECO:0000259" key="1">
    <source>
        <dbReference type="Pfam" id="PF00149"/>
    </source>
</evidence>
<organism evidence="2 3">
    <name type="scientific">Viridibacillus arenosi FSL R5-213</name>
    <dbReference type="NCBI Taxonomy" id="1227360"/>
    <lineage>
        <taxon>Bacteria</taxon>
        <taxon>Bacillati</taxon>
        <taxon>Bacillota</taxon>
        <taxon>Bacilli</taxon>
        <taxon>Bacillales</taxon>
        <taxon>Caryophanaceae</taxon>
        <taxon>Viridibacillus</taxon>
    </lineage>
</organism>
<dbReference type="Gene3D" id="3.60.21.10">
    <property type="match status" value="1"/>
</dbReference>
<comment type="caution">
    <text evidence="2">The sequence shown here is derived from an EMBL/GenBank/DDBJ whole genome shotgun (WGS) entry which is preliminary data.</text>
</comment>
<evidence type="ECO:0000313" key="2">
    <source>
        <dbReference type="EMBL" id="ETT86223.1"/>
    </source>
</evidence>
<evidence type="ECO:0000313" key="3">
    <source>
        <dbReference type="Proteomes" id="UP000019062"/>
    </source>
</evidence>
<dbReference type="Pfam" id="PF00149">
    <property type="entry name" value="Metallophos"/>
    <property type="match status" value="1"/>
</dbReference>
<dbReference type="InterPro" id="IPR004843">
    <property type="entry name" value="Calcineurin-like_PHP"/>
</dbReference>
<protein>
    <submittedName>
        <fullName evidence="2">Phosphohydrolase</fullName>
    </submittedName>
</protein>
<dbReference type="PANTHER" id="PTHR43143:SF1">
    <property type="entry name" value="SERINE_THREONINE-PROTEIN PHOSPHATASE CPPED1"/>
    <property type="match status" value="1"/>
</dbReference>
<dbReference type="SUPFAM" id="SSF56300">
    <property type="entry name" value="Metallo-dependent phosphatases"/>
    <property type="match status" value="1"/>
</dbReference>
<sequence length="286" mass="32622">MSSNKPIFSFFVISDIQLTELDVVSQQKLASALQDIHEVDPQLEALIINGDLINNGESKSYEIFKKIMDENPHPEKTYYTIGNHEFFKNDGNNPSIQRFLDFSNLQNVYGDVMINEYPFLFLGTESWGPVGSPTKDSAVLSEQQLCWLEDKVNALKQDNKPVFVFLHQPLPFSTYETDIEYYQNGVIQDKEVRNHLSELKHAFLFAGHSHWDLRNPNMLVEQGTTFVSTGAIYNTWGPDGEGGDTVVNSDGSQGLYVQVFDDSIRITGRDFANKQWIQEFDHKILL</sequence>
<dbReference type="Proteomes" id="UP000019062">
    <property type="component" value="Unassembled WGS sequence"/>
</dbReference>
<name>W4F047_9BACL</name>
<accession>W4F047</accession>
<dbReference type="AlphaFoldDB" id="W4F047"/>
<feature type="domain" description="Calcineurin-like phosphoesterase" evidence="1">
    <location>
        <begin position="9"/>
        <end position="211"/>
    </location>
</feature>
<dbReference type="EMBL" id="ASQA01000013">
    <property type="protein sequence ID" value="ETT86223.1"/>
    <property type="molecule type" value="Genomic_DNA"/>
</dbReference>
<keyword evidence="2" id="KW-0378">Hydrolase</keyword>
<dbReference type="InterPro" id="IPR051918">
    <property type="entry name" value="STPP_CPPED1"/>
</dbReference>
<dbReference type="PANTHER" id="PTHR43143">
    <property type="entry name" value="METALLOPHOSPHOESTERASE, CALCINEURIN SUPERFAMILY"/>
    <property type="match status" value="1"/>
</dbReference>
<dbReference type="InterPro" id="IPR029052">
    <property type="entry name" value="Metallo-depent_PP-like"/>
</dbReference>
<proteinExistence type="predicted"/>
<dbReference type="RefSeq" id="WP_051448610.1">
    <property type="nucleotide sequence ID" value="NZ_ASQA01000013.1"/>
</dbReference>
<dbReference type="eggNOG" id="COG1409">
    <property type="taxonomic scope" value="Bacteria"/>
</dbReference>